<keyword evidence="5" id="KW-0324">Glycolysis</keyword>
<proteinExistence type="predicted"/>
<keyword evidence="2" id="KW-0479">Metal-binding</keyword>
<sequence>MSIAFDASFLSTTAEIDPFLSLYSNKAYVDAMVKQMGNQVGSATITKAFIQWGNGEWDVTNVSTLNIVEAGMEVTFYLLNIRRVPNFYVYVIALPCFILTALSVVGMFWTRNIKKEQLVKKRSASDSVEHAMLSAFDRAVTQPSSSFRKAVVGFNCNVDLIVPGVLLLDSLNLSSVDRGFDHKNLNNLNDLAESFHYMFQKGAAAERFIKNEETFSMMVKTAEKMPRMQYHIGGNAALLATRIASNFPWTEVHLVGPIGPRSQALLHPSIKRSNSTRITKDELHVILEYKQGEVLGEHVALGSSRFITSHDLYSSSTILIEMFFKAIATVQPDLVIITGVHLLEFLEKDVRVEKLRLIKRNIVQIDSRVPIHLKLGGLGGDQEFAKSVLEKILPYADSLALTEQQLALLAKVGGGPHPNEYPVVGGALHTHKVIDMLHWLITKYGKPKNATNAEEKLKRLSRIHFTCLTFHVVVATGSDWSNLASGLASGARIAGKIVCGGEKAEAQDLLESRTSQSFLLDSSLQKNYHFDPHHPITSWLHDDSLFLFTPVLVCKYPRKTVGVDDTISSTALLYSQFYRFEPFFA</sequence>
<dbReference type="Pfam" id="PF04587">
    <property type="entry name" value="ADP_PFK_GK"/>
    <property type="match status" value="1"/>
</dbReference>
<keyword evidence="6" id="KW-0812">Transmembrane</keyword>
<protein>
    <recommendedName>
        <fullName evidence="9">ADP-dependent glucokinase</fullName>
    </recommendedName>
</protein>
<dbReference type="GO" id="GO:0046872">
    <property type="term" value="F:metal ion binding"/>
    <property type="evidence" value="ECO:0007669"/>
    <property type="project" value="UniProtKB-KW"/>
</dbReference>
<feature type="transmembrane region" description="Helical" evidence="6">
    <location>
        <begin position="87"/>
        <end position="109"/>
    </location>
</feature>
<organism evidence="7 8">
    <name type="scientific">Mesorhabditis belari</name>
    <dbReference type="NCBI Taxonomy" id="2138241"/>
    <lineage>
        <taxon>Eukaryota</taxon>
        <taxon>Metazoa</taxon>
        <taxon>Ecdysozoa</taxon>
        <taxon>Nematoda</taxon>
        <taxon>Chromadorea</taxon>
        <taxon>Rhabditida</taxon>
        <taxon>Rhabditina</taxon>
        <taxon>Rhabditomorpha</taxon>
        <taxon>Rhabditoidea</taxon>
        <taxon>Rhabditidae</taxon>
        <taxon>Mesorhabditinae</taxon>
        <taxon>Mesorhabditis</taxon>
    </lineage>
</organism>
<evidence type="ECO:0000256" key="5">
    <source>
        <dbReference type="ARBA" id="ARBA00023152"/>
    </source>
</evidence>
<reference evidence="8" key="1">
    <citation type="submission" date="2024-02" db="UniProtKB">
        <authorList>
            <consortium name="WormBaseParasite"/>
        </authorList>
    </citation>
    <scope>IDENTIFICATION</scope>
</reference>
<dbReference type="PANTHER" id="PTHR21208">
    <property type="entry name" value="ADP-DEPENDENT GLUCOKINASE"/>
    <property type="match status" value="1"/>
</dbReference>
<evidence type="ECO:0008006" key="9">
    <source>
        <dbReference type="Google" id="ProtNLM"/>
    </source>
</evidence>
<accession>A0AAF3EF43</accession>
<evidence type="ECO:0000256" key="3">
    <source>
        <dbReference type="ARBA" id="ARBA00022777"/>
    </source>
</evidence>
<keyword evidence="1" id="KW-0808">Transferase</keyword>
<evidence type="ECO:0000256" key="6">
    <source>
        <dbReference type="SAM" id="Phobius"/>
    </source>
</evidence>
<keyword evidence="6" id="KW-1133">Transmembrane helix</keyword>
<evidence type="ECO:0000256" key="2">
    <source>
        <dbReference type="ARBA" id="ARBA00022723"/>
    </source>
</evidence>
<evidence type="ECO:0000256" key="4">
    <source>
        <dbReference type="ARBA" id="ARBA00022842"/>
    </source>
</evidence>
<dbReference type="InterPro" id="IPR007666">
    <property type="entry name" value="ADP_PFK/GK"/>
</dbReference>
<dbReference type="PROSITE" id="PS51255">
    <property type="entry name" value="ADPK"/>
    <property type="match status" value="1"/>
</dbReference>
<name>A0AAF3EF43_9BILA</name>
<dbReference type="GO" id="GO:0005783">
    <property type="term" value="C:endoplasmic reticulum"/>
    <property type="evidence" value="ECO:0007669"/>
    <property type="project" value="TreeGrafter"/>
</dbReference>
<keyword evidence="3" id="KW-0418">Kinase</keyword>
<dbReference type="Gene3D" id="3.40.1190.20">
    <property type="match status" value="1"/>
</dbReference>
<evidence type="ECO:0000313" key="7">
    <source>
        <dbReference type="Proteomes" id="UP000887575"/>
    </source>
</evidence>
<keyword evidence="4" id="KW-0460">Magnesium</keyword>
<dbReference type="Proteomes" id="UP000887575">
    <property type="component" value="Unassembled WGS sequence"/>
</dbReference>
<dbReference type="GO" id="GO:0006006">
    <property type="term" value="P:glucose metabolic process"/>
    <property type="evidence" value="ECO:0007669"/>
    <property type="project" value="TreeGrafter"/>
</dbReference>
<dbReference type="PANTHER" id="PTHR21208:SF0">
    <property type="entry name" value="ADP-DEPENDENT GLUCOKINASE"/>
    <property type="match status" value="1"/>
</dbReference>
<dbReference type="InterPro" id="IPR029056">
    <property type="entry name" value="Ribokinase-like"/>
</dbReference>
<dbReference type="GO" id="GO:0006096">
    <property type="term" value="P:glycolytic process"/>
    <property type="evidence" value="ECO:0007669"/>
    <property type="project" value="UniProtKB-KW"/>
</dbReference>
<dbReference type="GO" id="GO:0043843">
    <property type="term" value="F:ADP-specific glucokinase activity"/>
    <property type="evidence" value="ECO:0007669"/>
    <property type="project" value="TreeGrafter"/>
</dbReference>
<dbReference type="InterPro" id="IPR038050">
    <property type="entry name" value="Neuro_actylchol_rec"/>
</dbReference>
<evidence type="ECO:0000313" key="8">
    <source>
        <dbReference type="WBParaSite" id="MBELARI_LOCUS12526"/>
    </source>
</evidence>
<evidence type="ECO:0000256" key="1">
    <source>
        <dbReference type="ARBA" id="ARBA00022679"/>
    </source>
</evidence>
<keyword evidence="6" id="KW-0472">Membrane</keyword>
<keyword evidence="7" id="KW-1185">Reference proteome</keyword>
<dbReference type="Gene3D" id="1.20.58.390">
    <property type="entry name" value="Neurotransmitter-gated ion-channel transmembrane domain"/>
    <property type="match status" value="1"/>
</dbReference>
<dbReference type="AlphaFoldDB" id="A0AAF3EF43"/>
<dbReference type="SUPFAM" id="SSF53613">
    <property type="entry name" value="Ribokinase-like"/>
    <property type="match status" value="1"/>
</dbReference>
<dbReference type="WBParaSite" id="MBELARI_LOCUS12526">
    <property type="protein sequence ID" value="MBELARI_LOCUS12526"/>
    <property type="gene ID" value="MBELARI_LOCUS12526"/>
</dbReference>